<comment type="caution">
    <text evidence="2">The sequence shown here is derived from an EMBL/GenBank/DDBJ whole genome shotgun (WGS) entry which is preliminary data.</text>
</comment>
<reference evidence="2 3" key="1">
    <citation type="submission" date="2018-10" db="EMBL/GenBank/DDBJ databases">
        <title>Genomic Encyclopedia of Type Strains, Phase IV (KMG-IV): sequencing the most valuable type-strain genomes for metagenomic binning, comparative biology and taxonomic classification.</title>
        <authorList>
            <person name="Goeker M."/>
        </authorList>
    </citation>
    <scope>NUCLEOTIDE SEQUENCE [LARGE SCALE GENOMIC DNA]</scope>
    <source>
        <strain evidence="2 3">DSM 23841</strain>
    </source>
</reference>
<proteinExistence type="predicted"/>
<sequence>MDNKMEMAQLLARFKLQVKRALGETVDLERLTRDPAYARQRLNEIEEAAADEDLLVMVLRLRDHLLPVGQPAAISPSTGEERQKPQETRNYLMGARAW</sequence>
<dbReference type="Proteomes" id="UP000270626">
    <property type="component" value="Unassembled WGS sequence"/>
</dbReference>
<keyword evidence="3" id="KW-1185">Reference proteome</keyword>
<feature type="region of interest" description="Disordered" evidence="1">
    <location>
        <begin position="70"/>
        <end position="98"/>
    </location>
</feature>
<evidence type="ECO:0000313" key="2">
    <source>
        <dbReference type="EMBL" id="RKT58032.1"/>
    </source>
</evidence>
<dbReference type="EMBL" id="RBXP01000015">
    <property type="protein sequence ID" value="RKT58032.1"/>
    <property type="molecule type" value="Genomic_DNA"/>
</dbReference>
<dbReference type="RefSeq" id="WP_211329774.1">
    <property type="nucleotide sequence ID" value="NZ_JAANMQ010000001.1"/>
</dbReference>
<protein>
    <submittedName>
        <fullName evidence="2">Uncharacterized protein</fullName>
    </submittedName>
</protein>
<dbReference type="AlphaFoldDB" id="A0A495W8J6"/>
<evidence type="ECO:0000313" key="3">
    <source>
        <dbReference type="Proteomes" id="UP000270626"/>
    </source>
</evidence>
<organism evidence="2 3">
    <name type="scientific">Azonexus fungiphilus</name>
    <dbReference type="NCBI Taxonomy" id="146940"/>
    <lineage>
        <taxon>Bacteria</taxon>
        <taxon>Pseudomonadati</taxon>
        <taxon>Pseudomonadota</taxon>
        <taxon>Betaproteobacteria</taxon>
        <taxon>Rhodocyclales</taxon>
        <taxon>Azonexaceae</taxon>
        <taxon>Azonexus</taxon>
    </lineage>
</organism>
<accession>A0A495W8J6</accession>
<evidence type="ECO:0000256" key="1">
    <source>
        <dbReference type="SAM" id="MobiDB-lite"/>
    </source>
</evidence>
<name>A0A495W8J6_9RHOO</name>
<gene>
    <name evidence="2" type="ORF">DFR40_1973</name>
</gene>